<keyword evidence="1" id="KW-0175">Coiled coil</keyword>
<sequence>TRPSAMVAKIEELEKENQRLREENEDLNNQLIEIRISARRGEVD</sequence>
<protein>
    <submittedName>
        <fullName evidence="2">Uncharacterized protein</fullName>
    </submittedName>
</protein>
<dbReference type="EMBL" id="LAZR01057707">
    <property type="protein sequence ID" value="KKK71496.1"/>
    <property type="molecule type" value="Genomic_DNA"/>
</dbReference>
<reference evidence="2" key="1">
    <citation type="journal article" date="2015" name="Nature">
        <title>Complex archaea that bridge the gap between prokaryotes and eukaryotes.</title>
        <authorList>
            <person name="Spang A."/>
            <person name="Saw J.H."/>
            <person name="Jorgensen S.L."/>
            <person name="Zaremba-Niedzwiedzka K."/>
            <person name="Martijn J."/>
            <person name="Lind A.E."/>
            <person name="van Eijk R."/>
            <person name="Schleper C."/>
            <person name="Guy L."/>
            <person name="Ettema T.J."/>
        </authorList>
    </citation>
    <scope>NUCLEOTIDE SEQUENCE</scope>
</reference>
<feature type="non-terminal residue" evidence="2">
    <location>
        <position position="1"/>
    </location>
</feature>
<gene>
    <name evidence="2" type="ORF">LCGC14_2913300</name>
</gene>
<organism evidence="2">
    <name type="scientific">marine sediment metagenome</name>
    <dbReference type="NCBI Taxonomy" id="412755"/>
    <lineage>
        <taxon>unclassified sequences</taxon>
        <taxon>metagenomes</taxon>
        <taxon>ecological metagenomes</taxon>
    </lineage>
</organism>
<evidence type="ECO:0000313" key="2">
    <source>
        <dbReference type="EMBL" id="KKK71496.1"/>
    </source>
</evidence>
<evidence type="ECO:0000256" key="1">
    <source>
        <dbReference type="SAM" id="Coils"/>
    </source>
</evidence>
<dbReference type="Gene3D" id="1.20.5.170">
    <property type="match status" value="1"/>
</dbReference>
<comment type="caution">
    <text evidence="2">The sequence shown here is derived from an EMBL/GenBank/DDBJ whole genome shotgun (WGS) entry which is preliminary data.</text>
</comment>
<accession>A0A0F9AH62</accession>
<dbReference type="SUPFAM" id="SSF75704">
    <property type="entry name" value="Mitotic arrest deficient-like 1, Mad1"/>
    <property type="match status" value="1"/>
</dbReference>
<dbReference type="AlphaFoldDB" id="A0A0F9AH62"/>
<name>A0A0F9AH62_9ZZZZ</name>
<proteinExistence type="predicted"/>
<feature type="coiled-coil region" evidence="1">
    <location>
        <begin position="3"/>
        <end position="37"/>
    </location>
</feature>